<comment type="caution">
    <text evidence="7">The sequence shown here is derived from an EMBL/GenBank/DDBJ whole genome shotgun (WGS) entry which is preliminary data.</text>
</comment>
<keyword evidence="5 6" id="KW-0472">Membrane</keyword>
<dbReference type="Pfam" id="PF02133">
    <property type="entry name" value="Transp_cyt_pur"/>
    <property type="match status" value="1"/>
</dbReference>
<protein>
    <submittedName>
        <fullName evidence="7">Uncharacterized protein</fullName>
    </submittedName>
</protein>
<keyword evidence="3 6" id="KW-0812">Transmembrane</keyword>
<evidence type="ECO:0000256" key="6">
    <source>
        <dbReference type="SAM" id="Phobius"/>
    </source>
</evidence>
<comment type="similarity">
    <text evidence="2">Belongs to the purine-cytosine permease (2.A.39) family.</text>
</comment>
<feature type="transmembrane region" description="Helical" evidence="6">
    <location>
        <begin position="63"/>
        <end position="81"/>
    </location>
</feature>
<organism evidence="7 8">
    <name type="scientific">Planosporangium flavigriseum</name>
    <dbReference type="NCBI Taxonomy" id="373681"/>
    <lineage>
        <taxon>Bacteria</taxon>
        <taxon>Bacillati</taxon>
        <taxon>Actinomycetota</taxon>
        <taxon>Actinomycetes</taxon>
        <taxon>Micromonosporales</taxon>
        <taxon>Micromonosporaceae</taxon>
        <taxon>Planosporangium</taxon>
    </lineage>
</organism>
<evidence type="ECO:0000256" key="1">
    <source>
        <dbReference type="ARBA" id="ARBA00004141"/>
    </source>
</evidence>
<gene>
    <name evidence="7" type="ORF">Pfl04_52760</name>
</gene>
<evidence type="ECO:0000313" key="8">
    <source>
        <dbReference type="Proteomes" id="UP000653674"/>
    </source>
</evidence>
<dbReference type="Proteomes" id="UP000653674">
    <property type="component" value="Unassembled WGS sequence"/>
</dbReference>
<comment type="subcellular location">
    <subcellularLocation>
        <location evidence="1">Membrane</location>
        <topology evidence="1">Multi-pass membrane protein</topology>
    </subcellularLocation>
</comment>
<feature type="transmembrane region" description="Helical" evidence="6">
    <location>
        <begin position="102"/>
        <end position="119"/>
    </location>
</feature>
<reference evidence="7" key="1">
    <citation type="submission" date="2021-01" db="EMBL/GenBank/DDBJ databases">
        <title>Whole genome shotgun sequence of Planosporangium flavigriseum NBRC 105377.</title>
        <authorList>
            <person name="Komaki H."/>
            <person name="Tamura T."/>
        </authorList>
    </citation>
    <scope>NUCLEOTIDE SEQUENCE</scope>
    <source>
        <strain evidence="7">NBRC 105377</strain>
    </source>
</reference>
<dbReference type="Gene3D" id="1.10.4160.10">
    <property type="entry name" value="Hydantoin permease"/>
    <property type="match status" value="1"/>
</dbReference>
<sequence>MPPGQLNPPMTRRATWRLPPLPTSLGISCCRSDRSRPGIALFVKLGIAGSTRLKIAIRSAPGLAIPLILLVLHGPIATNILNMYSCSLCAQTLDWKTDRRKLTYGVGVLAMIFTVVLIYEQDFAHTLDGRLASMVTWVAPWAAVMLIHYWLFAKERIDVDALFDTPGST</sequence>
<evidence type="ECO:0000256" key="3">
    <source>
        <dbReference type="ARBA" id="ARBA00022692"/>
    </source>
</evidence>
<proteinExistence type="inferred from homology"/>
<evidence type="ECO:0000256" key="5">
    <source>
        <dbReference type="ARBA" id="ARBA00023136"/>
    </source>
</evidence>
<keyword evidence="8" id="KW-1185">Reference proteome</keyword>
<dbReference type="InterPro" id="IPR001248">
    <property type="entry name" value="Pur-cyt_permease"/>
</dbReference>
<feature type="transmembrane region" description="Helical" evidence="6">
    <location>
        <begin position="131"/>
        <end position="152"/>
    </location>
</feature>
<accession>A0A8J3LQC0</accession>
<name>A0A8J3LQC0_9ACTN</name>
<evidence type="ECO:0000256" key="2">
    <source>
        <dbReference type="ARBA" id="ARBA00008974"/>
    </source>
</evidence>
<dbReference type="EMBL" id="BONU01000125">
    <property type="protein sequence ID" value="GIG76872.1"/>
    <property type="molecule type" value="Genomic_DNA"/>
</dbReference>
<keyword evidence="4 6" id="KW-1133">Transmembrane helix</keyword>
<dbReference type="GO" id="GO:0022857">
    <property type="term" value="F:transmembrane transporter activity"/>
    <property type="evidence" value="ECO:0007669"/>
    <property type="project" value="InterPro"/>
</dbReference>
<evidence type="ECO:0000313" key="7">
    <source>
        <dbReference type="EMBL" id="GIG76872.1"/>
    </source>
</evidence>
<evidence type="ECO:0000256" key="4">
    <source>
        <dbReference type="ARBA" id="ARBA00022989"/>
    </source>
</evidence>
<dbReference type="GO" id="GO:0016020">
    <property type="term" value="C:membrane"/>
    <property type="evidence" value="ECO:0007669"/>
    <property type="project" value="UniProtKB-SubCell"/>
</dbReference>
<dbReference type="AlphaFoldDB" id="A0A8J3LQC0"/>